<proteinExistence type="predicted"/>
<feature type="region of interest" description="Disordered" evidence="1">
    <location>
        <begin position="34"/>
        <end position="54"/>
    </location>
</feature>
<sequence length="244" mass="28086">MKEDYTRSLKNVSIQGQFCKRGKNMQRNQFGSIFKKPEPQKPMTRQAQPTPPTPEIRTIATLQVGFPEEDKGWVEFHRLDLKYDFFQIKLQLFLTTYAEILFQIAGLDEGPQLMDYIRDVVSFMIDSDLSLEKRINILGDHTELLLAPPNLVPPPNKMTTLLQVHLPGGMVTTDFLFNCETPQIFLPTCILIILQELIYTLPEHQLKPFLKALQAMDAFYQTVKGPHQPDSRREAPAYALRSIH</sequence>
<reference evidence="2" key="1">
    <citation type="submission" date="2019-08" db="EMBL/GenBank/DDBJ databases">
        <authorList>
            <person name="Kucharzyk K."/>
            <person name="Murdoch R.W."/>
            <person name="Higgins S."/>
            <person name="Loffler F."/>
        </authorList>
    </citation>
    <scope>NUCLEOTIDE SEQUENCE</scope>
</reference>
<evidence type="ECO:0000256" key="1">
    <source>
        <dbReference type="SAM" id="MobiDB-lite"/>
    </source>
</evidence>
<feature type="region of interest" description="Disordered" evidence="1">
    <location>
        <begin position="224"/>
        <end position="244"/>
    </location>
</feature>
<name>A0A645B5V4_9ZZZZ</name>
<dbReference type="EMBL" id="VSSQ01017802">
    <property type="protein sequence ID" value="MPM60436.1"/>
    <property type="molecule type" value="Genomic_DNA"/>
</dbReference>
<protein>
    <submittedName>
        <fullName evidence="2">Uncharacterized protein</fullName>
    </submittedName>
</protein>
<dbReference type="AlphaFoldDB" id="A0A645B5V4"/>
<organism evidence="2">
    <name type="scientific">bioreactor metagenome</name>
    <dbReference type="NCBI Taxonomy" id="1076179"/>
    <lineage>
        <taxon>unclassified sequences</taxon>
        <taxon>metagenomes</taxon>
        <taxon>ecological metagenomes</taxon>
    </lineage>
</organism>
<evidence type="ECO:0000313" key="2">
    <source>
        <dbReference type="EMBL" id="MPM60436.1"/>
    </source>
</evidence>
<accession>A0A645B5V4</accession>
<gene>
    <name evidence="2" type="ORF">SDC9_107287</name>
</gene>
<comment type="caution">
    <text evidence="2">The sequence shown here is derived from an EMBL/GenBank/DDBJ whole genome shotgun (WGS) entry which is preliminary data.</text>
</comment>